<proteinExistence type="predicted"/>
<dbReference type="InterPro" id="IPR011990">
    <property type="entry name" value="TPR-like_helical_dom_sf"/>
</dbReference>
<evidence type="ECO:0000259" key="2">
    <source>
        <dbReference type="Pfam" id="PF01048"/>
    </source>
</evidence>
<dbReference type="EMBL" id="OBDO01000004">
    <property type="protein sequence ID" value="SNX96551.1"/>
    <property type="molecule type" value="Genomic_DNA"/>
</dbReference>
<dbReference type="SUPFAM" id="SSF53167">
    <property type="entry name" value="Purine and uridine phosphorylases"/>
    <property type="match status" value="1"/>
</dbReference>
<dbReference type="GO" id="GO:0005829">
    <property type="term" value="C:cytosol"/>
    <property type="evidence" value="ECO:0007669"/>
    <property type="project" value="TreeGrafter"/>
</dbReference>
<dbReference type="PANTHER" id="PTHR46832:SF1">
    <property type="entry name" value="5'-METHYLTHIOADENOSINE_S-ADENOSYLHOMOCYSTEINE NUCLEOSIDASE"/>
    <property type="match status" value="1"/>
</dbReference>
<dbReference type="Gene3D" id="3.40.50.300">
    <property type="entry name" value="P-loop containing nucleotide triphosphate hydrolases"/>
    <property type="match status" value="1"/>
</dbReference>
<feature type="region of interest" description="Disordered" evidence="1">
    <location>
        <begin position="249"/>
        <end position="292"/>
    </location>
</feature>
<evidence type="ECO:0000256" key="1">
    <source>
        <dbReference type="SAM" id="MobiDB-lite"/>
    </source>
</evidence>
<evidence type="ECO:0000313" key="3">
    <source>
        <dbReference type="EMBL" id="SNX96551.1"/>
    </source>
</evidence>
<dbReference type="PANTHER" id="PTHR46832">
    <property type="entry name" value="5'-METHYLTHIOADENOSINE/S-ADENOSYLHOMOCYSTEINE NUCLEOSIDASE"/>
    <property type="match status" value="1"/>
</dbReference>
<dbReference type="Proteomes" id="UP000219514">
    <property type="component" value="Unassembled WGS sequence"/>
</dbReference>
<dbReference type="InterPro" id="IPR035994">
    <property type="entry name" value="Nucleoside_phosphorylase_sf"/>
</dbReference>
<name>A0A285EES7_9ACTN</name>
<accession>A0A285EES7</accession>
<dbReference type="GO" id="GO:0019284">
    <property type="term" value="P:L-methionine salvage from S-adenosylmethionine"/>
    <property type="evidence" value="ECO:0007669"/>
    <property type="project" value="TreeGrafter"/>
</dbReference>
<dbReference type="GO" id="GO:0009116">
    <property type="term" value="P:nucleoside metabolic process"/>
    <property type="evidence" value="ECO:0007669"/>
    <property type="project" value="InterPro"/>
</dbReference>
<dbReference type="Gene3D" id="3.40.50.1580">
    <property type="entry name" value="Nucleoside phosphorylase domain"/>
    <property type="match status" value="1"/>
</dbReference>
<gene>
    <name evidence="3" type="ORF">SAMN06893097_104266</name>
</gene>
<dbReference type="Gene3D" id="1.25.40.10">
    <property type="entry name" value="Tetratricopeptide repeat domain"/>
    <property type="match status" value="1"/>
</dbReference>
<dbReference type="SUPFAM" id="SSF48452">
    <property type="entry name" value="TPR-like"/>
    <property type="match status" value="2"/>
</dbReference>
<dbReference type="GO" id="GO:0008782">
    <property type="term" value="F:adenosylhomocysteine nucleosidase activity"/>
    <property type="evidence" value="ECO:0007669"/>
    <property type="project" value="TreeGrafter"/>
</dbReference>
<keyword evidence="4" id="KW-1185">Reference proteome</keyword>
<feature type="domain" description="Nucleoside phosphorylase" evidence="2">
    <location>
        <begin position="2"/>
        <end position="239"/>
    </location>
</feature>
<reference evidence="3 4" key="1">
    <citation type="submission" date="2017-09" db="EMBL/GenBank/DDBJ databases">
        <authorList>
            <person name="Ehlers B."/>
            <person name="Leendertz F.H."/>
        </authorList>
    </citation>
    <scope>NUCLEOTIDE SEQUENCE [LARGE SCALE GENOMIC DNA]</scope>
    <source>
        <strain evidence="3 4">DSM 46844</strain>
    </source>
</reference>
<dbReference type="GO" id="GO:0008930">
    <property type="term" value="F:methylthioadenosine nucleosidase activity"/>
    <property type="evidence" value="ECO:0007669"/>
    <property type="project" value="TreeGrafter"/>
</dbReference>
<protein>
    <submittedName>
        <fullName evidence="3">Nucleoside phosphorylase</fullName>
    </submittedName>
</protein>
<dbReference type="CDD" id="cd09008">
    <property type="entry name" value="MTAN"/>
    <property type="match status" value="1"/>
</dbReference>
<evidence type="ECO:0000313" key="4">
    <source>
        <dbReference type="Proteomes" id="UP000219514"/>
    </source>
</evidence>
<organism evidence="3 4">
    <name type="scientific">Geodermatophilus sabuli</name>
    <dbReference type="NCBI Taxonomy" id="1564158"/>
    <lineage>
        <taxon>Bacteria</taxon>
        <taxon>Bacillati</taxon>
        <taxon>Actinomycetota</taxon>
        <taxon>Actinomycetes</taxon>
        <taxon>Geodermatophilales</taxon>
        <taxon>Geodermatophilaceae</taxon>
        <taxon>Geodermatophilus</taxon>
    </lineage>
</organism>
<dbReference type="InterPro" id="IPR027417">
    <property type="entry name" value="P-loop_NTPase"/>
</dbReference>
<dbReference type="InterPro" id="IPR000845">
    <property type="entry name" value="Nucleoside_phosphorylase_d"/>
</dbReference>
<dbReference type="AlphaFoldDB" id="A0A285EES7"/>
<dbReference type="SUPFAM" id="SSF52540">
    <property type="entry name" value="P-loop containing nucleoside triphosphate hydrolases"/>
    <property type="match status" value="1"/>
</dbReference>
<dbReference type="Pfam" id="PF01048">
    <property type="entry name" value="PNP_UDP_1"/>
    <property type="match status" value="1"/>
</dbReference>
<sequence>MVLCALPAEFEAVEATLTDLEERELPGGALFEEGRLPGSQWTVAVGELGEGNVGAGVLAERAMNFFSPDLVLFVGVAGALKDDILVGDVVVATRVDAYAGGKAAEDFLARPQTWPAPFRMVQRARRVAGKKKWMPPELRRVDGAPPAVHLKPIAAGEVVLTSRDSPLYAHLRLHHNDAVAIEMEGVGLAQAAHLNDSLPALVIRGISDTTSPDKAELDAAGWQPRAAAHAASFATALLRALDPARLSGRAGADSAQVASGTGAGSGEERDSADDAAPSGTTSGSSEPVAADRRVVGVPPAGALKHWYDRETVRQKLVHRIRSREPITQVVGRRGVGKSGVVTRVLTAEQDAAHLVDDVVFLSTRTGVGEVRLGRIVHCLAGLLPSAEEERLLARWAGVGTAVLPDLFQSLRERTVVVVLDNLDDLQDKGTGMLLAEDLVAFLCAVVATPHPPIVITTSQLPLGVPPDLDVQLPKPVPVTDGLPDDEAVAMLRQLDDQQGSSVLAALDDVTLAGLARRVGGMPRGLQLISGYLRSRRARGVDRLLRMDQAPADVLDQLVCIAYDQLEGTSKEIIDVMAVAARPLGHDEVLELACVTEEDEFEDALDDLLGRQELVRDESEDIYRLHPLDTDHVQRSLPADRRAELHRRLADWYRGQAPPRQTWDHVPDADPTVREYKHLWAAGEHQQALEVLASVAEFLARRGAFGVLNQAISRGGHLSDTLPFRICRAFTEMYGGSQEQAEVDFHAAAALDPDSADWPTWRGSALRHMGRAAEAAEILAPVFIDDTAPRDIRLLAGLQYGLSLCYLRSVDEALRVAAQVTGLLTLGDPPGVRAFAADIRSLALILAGEYDEALSTADAALEDYRLGGVPDNVEYLRNVRGLALLRLRRQDEAVAALTDCQKTSHQLGQDRLEGLAGVNLAWALLLQGRAHEAAEAAREAAERLAASRTDGAEGASALARAATASDPALELRRATAALRANPDFHQATDEEIAEITALRGMR</sequence>